<organism evidence="2 3">
    <name type="scientific">Mycena albidolilacea</name>
    <dbReference type="NCBI Taxonomy" id="1033008"/>
    <lineage>
        <taxon>Eukaryota</taxon>
        <taxon>Fungi</taxon>
        <taxon>Dikarya</taxon>
        <taxon>Basidiomycota</taxon>
        <taxon>Agaricomycotina</taxon>
        <taxon>Agaricomycetes</taxon>
        <taxon>Agaricomycetidae</taxon>
        <taxon>Agaricales</taxon>
        <taxon>Marasmiineae</taxon>
        <taxon>Mycenaceae</taxon>
        <taxon>Mycena</taxon>
    </lineage>
</organism>
<feature type="region of interest" description="Disordered" evidence="1">
    <location>
        <begin position="1"/>
        <end position="45"/>
    </location>
</feature>
<comment type="caution">
    <text evidence="2">The sequence shown here is derived from an EMBL/GenBank/DDBJ whole genome shotgun (WGS) entry which is preliminary data.</text>
</comment>
<evidence type="ECO:0000256" key="1">
    <source>
        <dbReference type="SAM" id="MobiDB-lite"/>
    </source>
</evidence>
<proteinExistence type="predicted"/>
<name>A0AAD6YZ32_9AGAR</name>
<keyword evidence="3" id="KW-1185">Reference proteome</keyword>
<protein>
    <submittedName>
        <fullName evidence="2">Uncharacterized protein</fullName>
    </submittedName>
</protein>
<gene>
    <name evidence="2" type="ORF">DFH08DRAFT_827013</name>
</gene>
<accession>A0AAD6YZ32</accession>
<reference evidence="2" key="1">
    <citation type="submission" date="2023-03" db="EMBL/GenBank/DDBJ databases">
        <title>Massive genome expansion in bonnet fungi (Mycena s.s.) driven by repeated elements and novel gene families across ecological guilds.</title>
        <authorList>
            <consortium name="Lawrence Berkeley National Laboratory"/>
            <person name="Harder C.B."/>
            <person name="Miyauchi S."/>
            <person name="Viragh M."/>
            <person name="Kuo A."/>
            <person name="Thoen E."/>
            <person name="Andreopoulos B."/>
            <person name="Lu D."/>
            <person name="Skrede I."/>
            <person name="Drula E."/>
            <person name="Henrissat B."/>
            <person name="Morin E."/>
            <person name="Kohler A."/>
            <person name="Barry K."/>
            <person name="LaButti K."/>
            <person name="Morin E."/>
            <person name="Salamov A."/>
            <person name="Lipzen A."/>
            <person name="Mereny Z."/>
            <person name="Hegedus B."/>
            <person name="Baldrian P."/>
            <person name="Stursova M."/>
            <person name="Weitz H."/>
            <person name="Taylor A."/>
            <person name="Grigoriev I.V."/>
            <person name="Nagy L.G."/>
            <person name="Martin F."/>
            <person name="Kauserud H."/>
        </authorList>
    </citation>
    <scope>NUCLEOTIDE SEQUENCE</scope>
    <source>
        <strain evidence="2">CBHHK002</strain>
    </source>
</reference>
<dbReference type="AlphaFoldDB" id="A0AAD6YZ32"/>
<evidence type="ECO:0000313" key="2">
    <source>
        <dbReference type="EMBL" id="KAJ7302015.1"/>
    </source>
</evidence>
<dbReference type="EMBL" id="JARIHO010000122">
    <property type="protein sequence ID" value="KAJ7302015.1"/>
    <property type="molecule type" value="Genomic_DNA"/>
</dbReference>
<feature type="compositionally biased region" description="Acidic residues" evidence="1">
    <location>
        <begin position="1"/>
        <end position="16"/>
    </location>
</feature>
<evidence type="ECO:0000313" key="3">
    <source>
        <dbReference type="Proteomes" id="UP001218218"/>
    </source>
</evidence>
<dbReference type="Proteomes" id="UP001218218">
    <property type="component" value="Unassembled WGS sequence"/>
</dbReference>
<sequence length="148" mass="16317">MEEEEILMQALADEEEHAPPDDGAIETDSDENISQGLEGLGDSETSIQGLMGGHWSARNTERELKISPHVNTGYVDLVEQGKMHKGVDSLKERENGMGFWLVVRTYTCIFKCAPDLSSNFLGSNFGEVGELEGATSNDKDFIEDNFSK</sequence>